<organism evidence="10 11">
    <name type="scientific">Fimbriimonas ginsengisoli</name>
    <dbReference type="NCBI Taxonomy" id="1005039"/>
    <lineage>
        <taxon>Bacteria</taxon>
        <taxon>Bacillati</taxon>
        <taxon>Armatimonadota</taxon>
        <taxon>Fimbriimonadia</taxon>
        <taxon>Fimbriimonadales</taxon>
        <taxon>Fimbriimonadaceae</taxon>
        <taxon>Fimbriimonas</taxon>
    </lineage>
</organism>
<keyword evidence="2 8" id="KW-0436">Ligase</keyword>
<feature type="compositionally biased region" description="Acidic residues" evidence="9">
    <location>
        <begin position="238"/>
        <end position="248"/>
    </location>
</feature>
<dbReference type="PRINTS" id="PR01045">
    <property type="entry name" value="TRNASYNTHGB"/>
</dbReference>
<dbReference type="GO" id="GO:0004820">
    <property type="term" value="F:glycine-tRNA ligase activity"/>
    <property type="evidence" value="ECO:0007669"/>
    <property type="project" value="UniProtKB-UniRule"/>
</dbReference>
<dbReference type="PANTHER" id="PTHR30075:SF2">
    <property type="entry name" value="GLYCINE--TRNA LIGASE, CHLOROPLASTIC_MITOCHONDRIAL 2"/>
    <property type="match status" value="1"/>
</dbReference>
<evidence type="ECO:0000256" key="3">
    <source>
        <dbReference type="ARBA" id="ARBA00022741"/>
    </source>
</evidence>
<dbReference type="InterPro" id="IPR006194">
    <property type="entry name" value="Gly-tRNA-synth_heterodimer"/>
</dbReference>
<keyword evidence="5 8" id="KW-0648">Protein biosynthesis</keyword>
<evidence type="ECO:0000313" key="11">
    <source>
        <dbReference type="Proteomes" id="UP000727962"/>
    </source>
</evidence>
<name>A0A931LQF7_FIMGI</name>
<keyword evidence="4 8" id="KW-0067">ATP-binding</keyword>
<comment type="catalytic activity">
    <reaction evidence="7 8">
        <text>tRNA(Gly) + glycine + ATP = glycyl-tRNA(Gly) + AMP + diphosphate</text>
        <dbReference type="Rhea" id="RHEA:16013"/>
        <dbReference type="Rhea" id="RHEA-COMP:9664"/>
        <dbReference type="Rhea" id="RHEA-COMP:9683"/>
        <dbReference type="ChEBI" id="CHEBI:30616"/>
        <dbReference type="ChEBI" id="CHEBI:33019"/>
        <dbReference type="ChEBI" id="CHEBI:57305"/>
        <dbReference type="ChEBI" id="CHEBI:78442"/>
        <dbReference type="ChEBI" id="CHEBI:78522"/>
        <dbReference type="ChEBI" id="CHEBI:456215"/>
        <dbReference type="EC" id="6.1.1.14"/>
    </reaction>
</comment>
<evidence type="ECO:0000256" key="2">
    <source>
        <dbReference type="ARBA" id="ARBA00022598"/>
    </source>
</evidence>
<dbReference type="GO" id="GO:0005829">
    <property type="term" value="C:cytosol"/>
    <property type="evidence" value="ECO:0007669"/>
    <property type="project" value="TreeGrafter"/>
</dbReference>
<proteinExistence type="inferred from homology"/>
<reference evidence="10" key="1">
    <citation type="submission" date="2020-07" db="EMBL/GenBank/DDBJ databases">
        <title>Huge and variable diversity of episymbiotic CPR bacteria and DPANN archaea in groundwater ecosystems.</title>
        <authorList>
            <person name="He C.Y."/>
            <person name="Keren R."/>
            <person name="Whittaker M."/>
            <person name="Farag I.F."/>
            <person name="Doudna J."/>
            <person name="Cate J.H.D."/>
            <person name="Banfield J.F."/>
        </authorList>
    </citation>
    <scope>NUCLEOTIDE SEQUENCE</scope>
    <source>
        <strain evidence="10">NC_groundwater_17_Pr7_B-0.1um_64_12</strain>
    </source>
</reference>
<comment type="subcellular location">
    <subcellularLocation>
        <location evidence="8">Cytoplasm</location>
    </subcellularLocation>
</comment>
<dbReference type="PROSITE" id="PS50861">
    <property type="entry name" value="AA_TRNA_LIGASE_II_GLYAB"/>
    <property type="match status" value="1"/>
</dbReference>
<dbReference type="HAMAP" id="MF_00255">
    <property type="entry name" value="Gly_tRNA_synth_beta"/>
    <property type="match status" value="1"/>
</dbReference>
<accession>A0A931LQF7</accession>
<keyword evidence="8" id="KW-0963">Cytoplasm</keyword>
<sequence>MPELLLEVGCEELPASFIEQAANDLRDAVAERLVETGLGQAEDAEALGKEATVLSTPRRLIVSFPDVASRQPDRVDEKRGPSLKASYDASGASTQALIGFCRSVGLEPAQLRQEGDYVWASKPVAGRSAPEVLAELLPEAIRSLSFAKSMRWGSGRMRFARPIRWILAAFDGEAVEFEIEGVRSGLTSRGHRFLSPDPFEARSLAPLLVGLRQREVEPDAEQRKKKIEAELRALGFDDQLEESDEEPPGSEHEPLEEYLQRQHRRSVVKELIRENVGLAEWPRAVAGHFRPEYLPLPAVVLEATMAKHEKMFPIWDESGKVTNRFVFVANSGDDDTVRAGAEWVLNARFGDAKFFYDEDLKHDMNYFLARTKTIVFHEKLGSVRQRAGRLELLVQAVALDTAGDHAAPNLGLAGKYSKADLASGLVSELPDLQGRIGAEYVMQAHSFGDSTKAISDVIKYQYDPRAIRVYGCDDLPLGVADQLDILAGYLALGEAPSGSSDPHGLRRAAVLLIQSASSPLSKLVDGFENLIRSAIDGYERPDFNVEAEHVLDSACELFERRYEGISWKHVTGSGVRRLDQGELLSMNVIAAASERPYTGERWALNPLAAKRRVLALEEACRNEGFVQTMTRPLNIVGAAVRKGHFQVPAGRADLGLAVLEALSDVALGTQEAMNLKTSARDRCRRVAALARPHDALALIDELRALQAPINEFFDKTMVMSDDPAERQARLTLLHCVNLQILQAGDFSKLVFEG</sequence>
<evidence type="ECO:0000256" key="5">
    <source>
        <dbReference type="ARBA" id="ARBA00022917"/>
    </source>
</evidence>
<dbReference type="Pfam" id="PF02092">
    <property type="entry name" value="tRNA_synt_2f"/>
    <property type="match status" value="2"/>
</dbReference>
<evidence type="ECO:0000256" key="1">
    <source>
        <dbReference type="ARBA" id="ARBA00008226"/>
    </source>
</evidence>
<evidence type="ECO:0000256" key="9">
    <source>
        <dbReference type="SAM" id="MobiDB-lite"/>
    </source>
</evidence>
<keyword evidence="6 8" id="KW-0030">Aminoacyl-tRNA synthetase</keyword>
<dbReference type="EC" id="6.1.1.14" evidence="8"/>
<feature type="compositionally biased region" description="Basic and acidic residues" evidence="9">
    <location>
        <begin position="249"/>
        <end position="259"/>
    </location>
</feature>
<dbReference type="PANTHER" id="PTHR30075">
    <property type="entry name" value="GLYCYL-TRNA SYNTHETASE"/>
    <property type="match status" value="1"/>
</dbReference>
<evidence type="ECO:0000256" key="6">
    <source>
        <dbReference type="ARBA" id="ARBA00023146"/>
    </source>
</evidence>
<dbReference type="InterPro" id="IPR015944">
    <property type="entry name" value="Gly-tRNA-synth_bsu"/>
</dbReference>
<protein>
    <recommendedName>
        <fullName evidence="8">Glycine--tRNA ligase beta subunit</fullName>
        <ecNumber evidence="8">6.1.1.14</ecNumber>
    </recommendedName>
    <alternativeName>
        <fullName evidence="8">Glycyl-tRNA synthetase beta subunit</fullName>
        <shortName evidence="8">GlyRS</shortName>
    </alternativeName>
</protein>
<gene>
    <name evidence="8" type="primary">glyS</name>
    <name evidence="10" type="ORF">HYR64_00495</name>
</gene>
<dbReference type="EMBL" id="JACOSL010000003">
    <property type="protein sequence ID" value="MBI1755570.1"/>
    <property type="molecule type" value="Genomic_DNA"/>
</dbReference>
<comment type="similarity">
    <text evidence="1 8">Belongs to the class-II aminoacyl-tRNA synthetase family.</text>
</comment>
<dbReference type="GO" id="GO:0006426">
    <property type="term" value="P:glycyl-tRNA aminoacylation"/>
    <property type="evidence" value="ECO:0007669"/>
    <property type="project" value="UniProtKB-UniRule"/>
</dbReference>
<dbReference type="Proteomes" id="UP000727962">
    <property type="component" value="Unassembled WGS sequence"/>
</dbReference>
<comment type="subunit">
    <text evidence="8">Tetramer of two alpha and two beta subunits.</text>
</comment>
<evidence type="ECO:0000256" key="8">
    <source>
        <dbReference type="HAMAP-Rule" id="MF_00255"/>
    </source>
</evidence>
<evidence type="ECO:0000313" key="10">
    <source>
        <dbReference type="EMBL" id="MBI1755570.1"/>
    </source>
</evidence>
<feature type="region of interest" description="Disordered" evidence="9">
    <location>
        <begin position="237"/>
        <end position="259"/>
    </location>
</feature>
<dbReference type="GO" id="GO:0005524">
    <property type="term" value="F:ATP binding"/>
    <property type="evidence" value="ECO:0007669"/>
    <property type="project" value="UniProtKB-UniRule"/>
</dbReference>
<evidence type="ECO:0000256" key="4">
    <source>
        <dbReference type="ARBA" id="ARBA00022840"/>
    </source>
</evidence>
<dbReference type="AlphaFoldDB" id="A0A931LQF7"/>
<evidence type="ECO:0000256" key="7">
    <source>
        <dbReference type="ARBA" id="ARBA00047937"/>
    </source>
</evidence>
<comment type="caution">
    <text evidence="10">The sequence shown here is derived from an EMBL/GenBank/DDBJ whole genome shotgun (WGS) entry which is preliminary data.</text>
</comment>
<keyword evidence="3 8" id="KW-0547">Nucleotide-binding</keyword>